<dbReference type="Gene3D" id="3.40.50.12660">
    <property type="match status" value="1"/>
</dbReference>
<dbReference type="Pfam" id="PF00656">
    <property type="entry name" value="Peptidase_C14"/>
    <property type="match status" value="1"/>
</dbReference>
<feature type="region of interest" description="Disordered" evidence="2">
    <location>
        <begin position="449"/>
        <end position="525"/>
    </location>
</feature>
<evidence type="ECO:0000256" key="1">
    <source>
        <dbReference type="ARBA" id="ARBA00009005"/>
    </source>
</evidence>
<dbReference type="PANTHER" id="PTHR48104:SF30">
    <property type="entry name" value="METACASPASE-1"/>
    <property type="match status" value="1"/>
</dbReference>
<feature type="compositionally biased region" description="Basic residues" evidence="2">
    <location>
        <begin position="584"/>
        <end position="601"/>
    </location>
</feature>
<dbReference type="GO" id="GO:0004197">
    <property type="term" value="F:cysteine-type endopeptidase activity"/>
    <property type="evidence" value="ECO:0007669"/>
    <property type="project" value="InterPro"/>
</dbReference>
<dbReference type="GO" id="GO:0005737">
    <property type="term" value="C:cytoplasm"/>
    <property type="evidence" value="ECO:0007669"/>
    <property type="project" value="TreeGrafter"/>
</dbReference>
<proteinExistence type="inferred from homology"/>
<dbReference type="AlphaFoldDB" id="A0A7S1VJ38"/>
<name>A0A7S1VJ38_9STRA</name>
<protein>
    <recommendedName>
        <fullName evidence="3">Peptidase C14 caspase domain-containing protein</fullName>
    </recommendedName>
</protein>
<dbReference type="GO" id="GO:0006508">
    <property type="term" value="P:proteolysis"/>
    <property type="evidence" value="ECO:0007669"/>
    <property type="project" value="InterPro"/>
</dbReference>
<feature type="region of interest" description="Disordered" evidence="2">
    <location>
        <begin position="540"/>
        <end position="618"/>
    </location>
</feature>
<evidence type="ECO:0000259" key="3">
    <source>
        <dbReference type="Pfam" id="PF00656"/>
    </source>
</evidence>
<dbReference type="InterPro" id="IPR011600">
    <property type="entry name" value="Pept_C14_caspase"/>
</dbReference>
<organism evidence="4">
    <name type="scientific">Grammatophora oceanica</name>
    <dbReference type="NCBI Taxonomy" id="210454"/>
    <lineage>
        <taxon>Eukaryota</taxon>
        <taxon>Sar</taxon>
        <taxon>Stramenopiles</taxon>
        <taxon>Ochrophyta</taxon>
        <taxon>Bacillariophyta</taxon>
        <taxon>Fragilariophyceae</taxon>
        <taxon>Fragilariophycidae</taxon>
        <taxon>Rhabdonematales</taxon>
        <taxon>Grammatophoraceae</taxon>
        <taxon>Grammatophora</taxon>
    </lineage>
</organism>
<reference evidence="4" key="1">
    <citation type="submission" date="2021-01" db="EMBL/GenBank/DDBJ databases">
        <authorList>
            <person name="Corre E."/>
            <person name="Pelletier E."/>
            <person name="Niang G."/>
            <person name="Scheremetjew M."/>
            <person name="Finn R."/>
            <person name="Kale V."/>
            <person name="Holt S."/>
            <person name="Cochrane G."/>
            <person name="Meng A."/>
            <person name="Brown T."/>
            <person name="Cohen L."/>
        </authorList>
    </citation>
    <scope>NUCLEOTIDE SEQUENCE</scope>
    <source>
        <strain evidence="4">CCMP 410</strain>
    </source>
</reference>
<dbReference type="PANTHER" id="PTHR48104">
    <property type="entry name" value="METACASPASE-4"/>
    <property type="match status" value="1"/>
</dbReference>
<evidence type="ECO:0000256" key="2">
    <source>
        <dbReference type="SAM" id="MobiDB-lite"/>
    </source>
</evidence>
<sequence length="618" mass="68046">MKGHNGPNGMNGTHSVASSHMSHLTSTIDDTSTSHINDEEVKVNLAMADLMAYLQVVANNSNNLPLTRRDDPELTKTVSTLTADEYARKSSAFIPSDVRVIGGSFTKYGRVWDLPTSEEYTATDGAQEPGRSYGGACCNAMLKVLYDAANEAADAANENQQGNALFDDDEESAFSKTILDSSRTSVSFDDVVPETTITWSTLLRKMKAEIEEIEYAQAPMITSSRRFDLNKPFALVPDDFDTSKGKKRSLLVGCNYNTQIGAELKASHDDVRSMKDYIVNVHGFPENKGLMTVLMDDGVHKDPTFVNITEALKTLSEQSRPGDAVFIHFTGHGGRILDSAIDNDAESYDEVIAPHDYQLSGLIRDTLIFKTLLAPMRYGVTVTILMDCCDTGMVLDLPYAWTTMTDRIETLAKMSLNDNFSFVRFLKVVKTLYEGSTFTQLGKTVGTALQNHDEESSDEEDGTLGAATEMTDTDGDTTKGGKGNPLINALTACTSPSDPGKPSGKNGRQGDFTGSVGTKGTRARDNPTFLEQLINCTVGHTGDESDVEDDDTYANTRDELTAESYDEATTSTYDSMTDDGYHSPPRRGGRRSGRSRKHRQRRDREREHHDREHHDRDR</sequence>
<dbReference type="InterPro" id="IPR050452">
    <property type="entry name" value="Metacaspase"/>
</dbReference>
<feature type="region of interest" description="Disordered" evidence="2">
    <location>
        <begin position="1"/>
        <end position="33"/>
    </location>
</feature>
<gene>
    <name evidence="4" type="ORF">GOCE00092_LOCUS21257</name>
</gene>
<feature type="compositionally biased region" description="Basic and acidic residues" evidence="2">
    <location>
        <begin position="602"/>
        <end position="618"/>
    </location>
</feature>
<comment type="similarity">
    <text evidence="1">Belongs to the peptidase C14B family.</text>
</comment>
<feature type="domain" description="Peptidase C14 caspase" evidence="3">
    <location>
        <begin position="247"/>
        <end position="476"/>
    </location>
</feature>
<accession>A0A7S1VJ38</accession>
<feature type="compositionally biased region" description="Polar residues" evidence="2">
    <location>
        <begin position="8"/>
        <end position="21"/>
    </location>
</feature>
<feature type="compositionally biased region" description="Low complexity" evidence="2">
    <location>
        <begin position="22"/>
        <end position="33"/>
    </location>
</feature>
<evidence type="ECO:0000313" key="4">
    <source>
        <dbReference type="EMBL" id="CAD9300099.1"/>
    </source>
</evidence>
<dbReference type="EMBL" id="HBGK01040722">
    <property type="protein sequence ID" value="CAD9300099.1"/>
    <property type="molecule type" value="Transcribed_RNA"/>
</dbReference>